<evidence type="ECO:0000256" key="3">
    <source>
        <dbReference type="ARBA" id="ARBA00022691"/>
    </source>
</evidence>
<feature type="domain" description="Methyltransferase" evidence="4">
    <location>
        <begin position="61"/>
        <end position="156"/>
    </location>
</feature>
<dbReference type="Pfam" id="PF13649">
    <property type="entry name" value="Methyltransf_25"/>
    <property type="match status" value="1"/>
</dbReference>
<evidence type="ECO:0000313" key="5">
    <source>
        <dbReference type="EMBL" id="TWF90933.1"/>
    </source>
</evidence>
<keyword evidence="6" id="KW-1185">Reference proteome</keyword>
<evidence type="ECO:0000259" key="4">
    <source>
        <dbReference type="Pfam" id="PF13649"/>
    </source>
</evidence>
<evidence type="ECO:0000256" key="2">
    <source>
        <dbReference type="ARBA" id="ARBA00022679"/>
    </source>
</evidence>
<name>A0A561TUZ4_9ACTN</name>
<gene>
    <name evidence="5" type="ORF">FHX73_1245</name>
</gene>
<dbReference type="InterPro" id="IPR041698">
    <property type="entry name" value="Methyltransf_25"/>
</dbReference>
<reference evidence="5 6" key="1">
    <citation type="submission" date="2019-06" db="EMBL/GenBank/DDBJ databases">
        <title>Sequencing the genomes of 1000 actinobacteria strains.</title>
        <authorList>
            <person name="Klenk H.-P."/>
        </authorList>
    </citation>
    <scope>NUCLEOTIDE SEQUENCE [LARGE SCALE GENOMIC DNA]</scope>
    <source>
        <strain evidence="5 6">DSM 44826</strain>
    </source>
</reference>
<dbReference type="EMBL" id="VIWT01000002">
    <property type="protein sequence ID" value="TWF90933.1"/>
    <property type="molecule type" value="Genomic_DNA"/>
</dbReference>
<accession>A0A561TUZ4</accession>
<dbReference type="Proteomes" id="UP000317940">
    <property type="component" value="Unassembled WGS sequence"/>
</dbReference>
<dbReference type="PANTHER" id="PTHR43464:SF19">
    <property type="entry name" value="UBIQUINONE BIOSYNTHESIS O-METHYLTRANSFERASE, MITOCHONDRIAL"/>
    <property type="match status" value="1"/>
</dbReference>
<organism evidence="5 6">
    <name type="scientific">Kitasatospora viridis</name>
    <dbReference type="NCBI Taxonomy" id="281105"/>
    <lineage>
        <taxon>Bacteria</taxon>
        <taxon>Bacillati</taxon>
        <taxon>Actinomycetota</taxon>
        <taxon>Actinomycetes</taxon>
        <taxon>Kitasatosporales</taxon>
        <taxon>Streptomycetaceae</taxon>
        <taxon>Kitasatospora</taxon>
    </lineage>
</organism>
<proteinExistence type="predicted"/>
<keyword evidence="1 5" id="KW-0489">Methyltransferase</keyword>
<dbReference type="InterPro" id="IPR029063">
    <property type="entry name" value="SAM-dependent_MTases_sf"/>
</dbReference>
<evidence type="ECO:0000256" key="1">
    <source>
        <dbReference type="ARBA" id="ARBA00022603"/>
    </source>
</evidence>
<sequence>MPDHSPRAADIHFDASYDGDSLYGPESPLHEIYGDIIPWDIEGPQPALVEVEAAGGFRGEVLDVGCGLGENARFLAGRGHRVTALDVSPKAIARAAELTAALGLDVRFLVSDAVTLDGLAADARYDTVIDSALYHGLPPDQRRQYLAALHRATTPGATLQVICFSDQVPREIASPNRCTEQELRATFAGAGWSISSLRQTTYTTSARFTLDVLHQVVDALDVPGGREFADGLPTDEQGRLLMPVWAVTADRAG</sequence>
<keyword evidence="2 5" id="KW-0808">Transferase</keyword>
<dbReference type="CDD" id="cd02440">
    <property type="entry name" value="AdoMet_MTases"/>
    <property type="match status" value="1"/>
</dbReference>
<dbReference type="AlphaFoldDB" id="A0A561TUZ4"/>
<dbReference type="Gene3D" id="3.40.50.150">
    <property type="entry name" value="Vaccinia Virus protein VP39"/>
    <property type="match status" value="1"/>
</dbReference>
<dbReference type="SUPFAM" id="SSF53335">
    <property type="entry name" value="S-adenosyl-L-methionine-dependent methyltransferases"/>
    <property type="match status" value="1"/>
</dbReference>
<protein>
    <submittedName>
        <fullName evidence="5">Methyltransferase family protein</fullName>
    </submittedName>
</protein>
<dbReference type="OrthoDB" id="3825914at2"/>
<dbReference type="RefSeq" id="WP_145908599.1">
    <property type="nucleotide sequence ID" value="NZ_BAAAMZ010000002.1"/>
</dbReference>
<dbReference type="PANTHER" id="PTHR43464">
    <property type="entry name" value="METHYLTRANSFERASE"/>
    <property type="match status" value="1"/>
</dbReference>
<evidence type="ECO:0000313" key="6">
    <source>
        <dbReference type="Proteomes" id="UP000317940"/>
    </source>
</evidence>
<dbReference type="GO" id="GO:0032259">
    <property type="term" value="P:methylation"/>
    <property type="evidence" value="ECO:0007669"/>
    <property type="project" value="UniProtKB-KW"/>
</dbReference>
<dbReference type="GO" id="GO:0008168">
    <property type="term" value="F:methyltransferase activity"/>
    <property type="evidence" value="ECO:0007669"/>
    <property type="project" value="UniProtKB-KW"/>
</dbReference>
<keyword evidence="3" id="KW-0949">S-adenosyl-L-methionine</keyword>
<comment type="caution">
    <text evidence="5">The sequence shown here is derived from an EMBL/GenBank/DDBJ whole genome shotgun (WGS) entry which is preliminary data.</text>
</comment>